<dbReference type="SMART" id="SM00360">
    <property type="entry name" value="RRM"/>
    <property type="match status" value="1"/>
</dbReference>
<name>A0A1D6I8I0_MAIZE</name>
<gene>
    <name evidence="5" type="ORF">ZEAMMB73_Zm00001d021137</name>
</gene>
<dbReference type="AlphaFoldDB" id="A0A1D6I8I0"/>
<organism evidence="5">
    <name type="scientific">Zea mays</name>
    <name type="common">Maize</name>
    <dbReference type="NCBI Taxonomy" id="4577"/>
    <lineage>
        <taxon>Eukaryota</taxon>
        <taxon>Viridiplantae</taxon>
        <taxon>Streptophyta</taxon>
        <taxon>Embryophyta</taxon>
        <taxon>Tracheophyta</taxon>
        <taxon>Spermatophyta</taxon>
        <taxon>Magnoliopsida</taxon>
        <taxon>Liliopsida</taxon>
        <taxon>Poales</taxon>
        <taxon>Poaceae</taxon>
        <taxon>PACMAD clade</taxon>
        <taxon>Panicoideae</taxon>
        <taxon>Andropogonodae</taxon>
        <taxon>Andropogoneae</taxon>
        <taxon>Tripsacinae</taxon>
        <taxon>Zea</taxon>
    </lineage>
</organism>
<dbReference type="FunCoup" id="A0A1D6I8I0">
    <property type="interactions" value="1649"/>
</dbReference>
<keyword evidence="3" id="KW-0694">RNA-binding</keyword>
<dbReference type="InterPro" id="IPR051183">
    <property type="entry name" value="U1_U11-U12_snRNP_70-35kDa"/>
</dbReference>
<dbReference type="STRING" id="4577.A0A1D6I8I0"/>
<keyword evidence="2" id="KW-0539">Nucleus</keyword>
<evidence type="ECO:0000313" key="5">
    <source>
        <dbReference type="EMBL" id="ONM56351.1"/>
    </source>
</evidence>
<dbReference type="Gene3D" id="3.30.70.330">
    <property type="match status" value="1"/>
</dbReference>
<dbReference type="PANTHER" id="PTHR13952:SF6">
    <property type="entry name" value="U11_U12 SMALL NUCLEAR RIBONUCLEOPROTEIN 35 KDA PROTEIN"/>
    <property type="match status" value="1"/>
</dbReference>
<accession>A0A3L6DWB6</accession>
<dbReference type="GO" id="GO:0005634">
    <property type="term" value="C:nucleus"/>
    <property type="evidence" value="ECO:0007669"/>
    <property type="project" value="UniProtKB-SubCell"/>
</dbReference>
<dbReference type="EMBL" id="CM007650">
    <property type="protein sequence ID" value="ONM56351.1"/>
    <property type="molecule type" value="Genomic_DNA"/>
</dbReference>
<feature type="region of interest" description="Disordered" evidence="4">
    <location>
        <begin position="174"/>
        <end position="489"/>
    </location>
</feature>
<protein>
    <submittedName>
        <fullName evidence="5">U11/U12 small nuclear ribonucleoprotein 35 kDa protein</fullName>
    </submittedName>
</protein>
<feature type="compositionally biased region" description="Basic and acidic residues" evidence="4">
    <location>
        <begin position="259"/>
        <end position="268"/>
    </location>
</feature>
<evidence type="ECO:0000256" key="3">
    <source>
        <dbReference type="PROSITE-ProRule" id="PRU00176"/>
    </source>
</evidence>
<dbReference type="GO" id="GO:1990904">
    <property type="term" value="C:ribonucleoprotein complex"/>
    <property type="evidence" value="ECO:0007669"/>
    <property type="project" value="UniProtKB-KW"/>
</dbReference>
<comment type="subcellular location">
    <subcellularLocation>
        <location evidence="1">Nucleus</location>
    </subcellularLocation>
</comment>
<dbReference type="GO" id="GO:0003723">
    <property type="term" value="F:RNA binding"/>
    <property type="evidence" value="ECO:0007669"/>
    <property type="project" value="UniProtKB-UniRule"/>
</dbReference>
<reference evidence="5" key="1">
    <citation type="submission" date="2015-12" db="EMBL/GenBank/DDBJ databases">
        <title>Update maize B73 reference genome by single molecule sequencing technologies.</title>
        <authorList>
            <consortium name="Maize Genome Sequencing Project"/>
            <person name="Ware D."/>
        </authorList>
    </citation>
    <scope>NUCLEOTIDE SEQUENCE [LARGE SCALE GENOMIC DNA]</scope>
    <source>
        <tissue evidence="5">Seedling</tissue>
    </source>
</reference>
<accession>A0A1D6I8I0</accession>
<dbReference type="Pfam" id="PF00076">
    <property type="entry name" value="RRM_1"/>
    <property type="match status" value="1"/>
</dbReference>
<dbReference type="SMR" id="A0A1D6I8I0"/>
<feature type="compositionally biased region" description="Basic and acidic residues" evidence="4">
    <location>
        <begin position="276"/>
        <end position="294"/>
    </location>
</feature>
<evidence type="ECO:0000256" key="2">
    <source>
        <dbReference type="ARBA" id="ARBA00023242"/>
    </source>
</evidence>
<feature type="compositionally biased region" description="Basic and acidic residues" evidence="4">
    <location>
        <begin position="432"/>
        <end position="449"/>
    </location>
</feature>
<dbReference type="ExpressionAtlas" id="A0A1D6I8I0">
    <property type="expression patterns" value="baseline and differential"/>
</dbReference>
<dbReference type="InterPro" id="IPR000504">
    <property type="entry name" value="RRM_dom"/>
</dbReference>
<dbReference type="PROSITE" id="PS50102">
    <property type="entry name" value="RRM"/>
    <property type="match status" value="1"/>
</dbReference>
<proteinExistence type="predicted"/>
<feature type="compositionally biased region" description="Basic and acidic residues" evidence="4">
    <location>
        <begin position="373"/>
        <end position="391"/>
    </location>
</feature>
<feature type="compositionally biased region" description="Basic and acidic residues" evidence="4">
    <location>
        <begin position="317"/>
        <end position="333"/>
    </location>
</feature>
<evidence type="ECO:0000256" key="4">
    <source>
        <dbReference type="SAM" id="MobiDB-lite"/>
    </source>
</evidence>
<feature type="compositionally biased region" description="Basic residues" evidence="4">
    <location>
        <begin position="349"/>
        <end position="360"/>
    </location>
</feature>
<dbReference type="PANTHER" id="PTHR13952">
    <property type="entry name" value="U1 SMALL NUCLEAR RIBONUCLEOPROTEIN 70 KD"/>
    <property type="match status" value="1"/>
</dbReference>
<sequence>MSGGSVSAVFYADKYHPIQAGSIDGTDVAPHDNAVLRALICSQAGLCACAVRVSAIPLSTYPLRTSPLPGFPSRSVSDDPFGDPKASGDPHRTVFVGRLSRQTDDDTLRKAMSRYGRVKSMRLVRDIVTGASRGYAFVEYETDREMHRAYEVSAIYGGGLGGMKESGQLRFGGRERPFRAPLRPIPYDELKKLGIPPPPEGRYMTRYQVPPPPRRKSSNIDIEDSPPGRRSKDRAGVSTYRRQRSSNDDDETLLKRKSSRDGLEESQSRRSARSSITKEDNRYSSQRKSKEHDKGHRKHRRSQDPGEVSPPAEEDGSYERQRTLEEPDRSPDRYHHHWHHRDDTYESRHLRHRDHRKRRRSQEPGEVSPPEEDCSHERERTSDEPGRSPDRYHHHWHQRDGTYESRHSRHRDHRKRRRSQEPGVSPLEEDSSYERERTSDELGRSPDWYHHHRHHREDTYESRHSHHRDRRRHGDRHRTKRSESRDYRD</sequence>
<feature type="compositionally biased region" description="Basic residues" evidence="4">
    <location>
        <begin position="407"/>
        <end position="418"/>
    </location>
</feature>
<dbReference type="InterPro" id="IPR035979">
    <property type="entry name" value="RBD_domain_sf"/>
</dbReference>
<dbReference type="InterPro" id="IPR012677">
    <property type="entry name" value="Nucleotide-bd_a/b_plait_sf"/>
</dbReference>
<keyword evidence="5" id="KW-0687">Ribonucleoprotein</keyword>
<dbReference type="InParanoid" id="A0A1D6I8I0"/>
<feature type="compositionally biased region" description="Basic residues" evidence="4">
    <location>
        <begin position="464"/>
        <end position="480"/>
    </location>
</feature>
<evidence type="ECO:0000256" key="1">
    <source>
        <dbReference type="ARBA" id="ARBA00004123"/>
    </source>
</evidence>
<dbReference type="SUPFAM" id="SSF54928">
    <property type="entry name" value="RNA-binding domain, RBD"/>
    <property type="match status" value="1"/>
</dbReference>